<comment type="caution">
    <text evidence="1">The sequence shown here is derived from an EMBL/GenBank/DDBJ whole genome shotgun (WGS) entry which is preliminary data.</text>
</comment>
<name>A0ABT9W5I0_9BACI</name>
<accession>A0ABT9W5I0</accession>
<dbReference type="Pfam" id="PF00269">
    <property type="entry name" value="SASP"/>
    <property type="match status" value="1"/>
</dbReference>
<organism evidence="1 2">
    <name type="scientific">Caldalkalibacillus horti</name>
    <dbReference type="NCBI Taxonomy" id="77523"/>
    <lineage>
        <taxon>Bacteria</taxon>
        <taxon>Bacillati</taxon>
        <taxon>Bacillota</taxon>
        <taxon>Bacilli</taxon>
        <taxon>Bacillales</taxon>
        <taxon>Bacillaceae</taxon>
        <taxon>Caldalkalibacillus</taxon>
    </lineage>
</organism>
<keyword evidence="2" id="KW-1185">Reference proteome</keyword>
<dbReference type="RefSeq" id="WP_307397994.1">
    <property type="nucleotide sequence ID" value="NZ_BAAADK010000016.1"/>
</dbReference>
<sequence>MARKRLLVPEAEEGMQQLKKKVMAEAGYSVDPKQPDHVKYEVAKDLNIPLHEKNNGQLRSQDAGKIGGQIGGRMVKELIRSAQEHLSKTKH</sequence>
<protein>
    <recommendedName>
        <fullName evidence="3">Alpha/beta-type small acid-soluble spore protein</fullName>
    </recommendedName>
</protein>
<gene>
    <name evidence="1" type="ORF">J2S11_004294</name>
</gene>
<dbReference type="Proteomes" id="UP001235840">
    <property type="component" value="Unassembled WGS sequence"/>
</dbReference>
<reference evidence="1 2" key="1">
    <citation type="submission" date="2023-07" db="EMBL/GenBank/DDBJ databases">
        <title>Genomic Encyclopedia of Type Strains, Phase IV (KMG-IV): sequencing the most valuable type-strain genomes for metagenomic binning, comparative biology and taxonomic classification.</title>
        <authorList>
            <person name="Goeker M."/>
        </authorList>
    </citation>
    <scope>NUCLEOTIDE SEQUENCE [LARGE SCALE GENOMIC DNA]</scope>
    <source>
        <strain evidence="1 2">DSM 12751</strain>
    </source>
</reference>
<proteinExistence type="predicted"/>
<dbReference type="InterPro" id="IPR001448">
    <property type="entry name" value="SASP_alpha/beta-type"/>
</dbReference>
<dbReference type="InterPro" id="IPR038300">
    <property type="entry name" value="SASP_sf_alpha/beta"/>
</dbReference>
<evidence type="ECO:0000313" key="1">
    <source>
        <dbReference type="EMBL" id="MDQ0168332.1"/>
    </source>
</evidence>
<dbReference type="EMBL" id="JAUSTY010000028">
    <property type="protein sequence ID" value="MDQ0168332.1"/>
    <property type="molecule type" value="Genomic_DNA"/>
</dbReference>
<evidence type="ECO:0000313" key="2">
    <source>
        <dbReference type="Proteomes" id="UP001235840"/>
    </source>
</evidence>
<evidence type="ECO:0008006" key="3">
    <source>
        <dbReference type="Google" id="ProtNLM"/>
    </source>
</evidence>
<dbReference type="Gene3D" id="6.10.10.80">
    <property type="entry name" value="Small, acid-soluble spore protein, alpha/beta type-like"/>
    <property type="match status" value="1"/>
</dbReference>